<dbReference type="PROSITE" id="PS50206">
    <property type="entry name" value="RHODANESE_3"/>
    <property type="match status" value="1"/>
</dbReference>
<organism evidence="2">
    <name type="scientific">marine metagenome</name>
    <dbReference type="NCBI Taxonomy" id="408172"/>
    <lineage>
        <taxon>unclassified sequences</taxon>
        <taxon>metagenomes</taxon>
        <taxon>ecological metagenomes</taxon>
    </lineage>
</organism>
<dbReference type="Pfam" id="PF00581">
    <property type="entry name" value="Rhodanese"/>
    <property type="match status" value="1"/>
</dbReference>
<name>A0A382Y9B9_9ZZZZ</name>
<dbReference type="SUPFAM" id="SSF52821">
    <property type="entry name" value="Rhodanese/Cell cycle control phosphatase"/>
    <property type="match status" value="1"/>
</dbReference>
<dbReference type="PANTHER" id="PTHR43031">
    <property type="entry name" value="FAD-DEPENDENT OXIDOREDUCTASE"/>
    <property type="match status" value="1"/>
</dbReference>
<protein>
    <recommendedName>
        <fullName evidence="1">Rhodanese domain-containing protein</fullName>
    </recommendedName>
</protein>
<dbReference type="Gene3D" id="3.40.250.10">
    <property type="entry name" value="Rhodanese-like domain"/>
    <property type="match status" value="1"/>
</dbReference>
<dbReference type="AlphaFoldDB" id="A0A382Y9B9"/>
<dbReference type="CDD" id="cd00158">
    <property type="entry name" value="RHOD"/>
    <property type="match status" value="1"/>
</dbReference>
<dbReference type="SMART" id="SM00450">
    <property type="entry name" value="RHOD"/>
    <property type="match status" value="1"/>
</dbReference>
<feature type="non-terminal residue" evidence="2">
    <location>
        <position position="1"/>
    </location>
</feature>
<gene>
    <name evidence="2" type="ORF">METZ01_LOCUS432574</name>
</gene>
<proteinExistence type="predicted"/>
<dbReference type="InterPro" id="IPR050229">
    <property type="entry name" value="GlpE_sulfurtransferase"/>
</dbReference>
<dbReference type="PANTHER" id="PTHR43031:SF1">
    <property type="entry name" value="PYRIDINE NUCLEOTIDE-DISULPHIDE OXIDOREDUCTASE"/>
    <property type="match status" value="1"/>
</dbReference>
<evidence type="ECO:0000259" key="1">
    <source>
        <dbReference type="PROSITE" id="PS50206"/>
    </source>
</evidence>
<accession>A0A382Y9B9</accession>
<feature type="domain" description="Rhodanese" evidence="1">
    <location>
        <begin position="35"/>
        <end position="121"/>
    </location>
</feature>
<dbReference type="InterPro" id="IPR001763">
    <property type="entry name" value="Rhodanese-like_dom"/>
</dbReference>
<sequence length="123" mass="14039">CKFAPMKRLLLIPLVLFLSCEKLEITSQVAVQLLYDKNYIFLDVRTESEHQAKAIPNTTCIPVQELTNRLNEIEKFKDKNIIVYCRSGNRSKTATKILIENDFKALNLIGGIKEWNGPIASEN</sequence>
<dbReference type="EMBL" id="UINC01173882">
    <property type="protein sequence ID" value="SVD79720.1"/>
    <property type="molecule type" value="Genomic_DNA"/>
</dbReference>
<reference evidence="2" key="1">
    <citation type="submission" date="2018-05" db="EMBL/GenBank/DDBJ databases">
        <authorList>
            <person name="Lanie J.A."/>
            <person name="Ng W.-L."/>
            <person name="Kazmierczak K.M."/>
            <person name="Andrzejewski T.M."/>
            <person name="Davidsen T.M."/>
            <person name="Wayne K.J."/>
            <person name="Tettelin H."/>
            <person name="Glass J.I."/>
            <person name="Rusch D."/>
            <person name="Podicherti R."/>
            <person name="Tsui H.-C.T."/>
            <person name="Winkler M.E."/>
        </authorList>
    </citation>
    <scope>NUCLEOTIDE SEQUENCE</scope>
</reference>
<evidence type="ECO:0000313" key="2">
    <source>
        <dbReference type="EMBL" id="SVD79720.1"/>
    </source>
</evidence>
<dbReference type="InterPro" id="IPR036873">
    <property type="entry name" value="Rhodanese-like_dom_sf"/>
</dbReference>